<name>A0A6S8Z8V6_9STRA</name>
<sequence>MKRFLDEQMPSFIETIRGTKDLTTFTEKAERNGALPRVLLFTSKAKTSSLTKFISTEFRRRILLAEVYPTKTNKEIMDKFGITDLPAMVVIRKSEQEGEEGMDEVIRYEGDGYTKNKLLTFLSAHALKEPYFPPKKKNEEAKDEQAEQDKKKKEKVEL</sequence>
<proteinExistence type="predicted"/>
<organism evidence="2">
    <name type="scientific">Ditylum brightwellii</name>
    <dbReference type="NCBI Taxonomy" id="49249"/>
    <lineage>
        <taxon>Eukaryota</taxon>
        <taxon>Sar</taxon>
        <taxon>Stramenopiles</taxon>
        <taxon>Ochrophyta</taxon>
        <taxon>Bacillariophyta</taxon>
        <taxon>Mediophyceae</taxon>
        <taxon>Lithodesmiophycidae</taxon>
        <taxon>Lithodesmiales</taxon>
        <taxon>Lithodesmiaceae</taxon>
        <taxon>Ditylum</taxon>
    </lineage>
</organism>
<accession>A0A6S8Z8V6</accession>
<feature type="compositionally biased region" description="Basic and acidic residues" evidence="1">
    <location>
        <begin position="136"/>
        <end position="158"/>
    </location>
</feature>
<reference evidence="2" key="1">
    <citation type="submission" date="2021-01" db="EMBL/GenBank/DDBJ databases">
        <authorList>
            <person name="Corre E."/>
            <person name="Pelletier E."/>
            <person name="Niang G."/>
            <person name="Scheremetjew M."/>
            <person name="Finn R."/>
            <person name="Kale V."/>
            <person name="Holt S."/>
            <person name="Cochrane G."/>
            <person name="Meng A."/>
            <person name="Brown T."/>
            <person name="Cohen L."/>
        </authorList>
    </citation>
    <scope>NUCLEOTIDE SEQUENCE</scope>
    <source>
        <strain evidence="2">Pop2</strain>
    </source>
</reference>
<evidence type="ECO:0000256" key="1">
    <source>
        <dbReference type="SAM" id="MobiDB-lite"/>
    </source>
</evidence>
<dbReference type="Gene3D" id="3.40.30.10">
    <property type="entry name" value="Glutaredoxin"/>
    <property type="match status" value="1"/>
</dbReference>
<evidence type="ECO:0000313" key="2">
    <source>
        <dbReference type="EMBL" id="CAD9317068.1"/>
    </source>
</evidence>
<dbReference type="EMBL" id="HBGN01005367">
    <property type="protein sequence ID" value="CAD9317068.1"/>
    <property type="molecule type" value="Transcribed_RNA"/>
</dbReference>
<dbReference type="PANTHER" id="PTHR45184">
    <property type="entry name" value="DNAJ PROTEIN ERDJ3A"/>
    <property type="match status" value="1"/>
</dbReference>
<dbReference type="InterPro" id="IPR052842">
    <property type="entry name" value="ER_Co-chaperone"/>
</dbReference>
<gene>
    <name evidence="2" type="ORF">DBRI1063_LOCUS3476</name>
</gene>
<dbReference type="PANTHER" id="PTHR45184:SF1">
    <property type="entry name" value="DNAJ PROTEIN ERDJ3A"/>
    <property type="match status" value="1"/>
</dbReference>
<feature type="region of interest" description="Disordered" evidence="1">
    <location>
        <begin position="132"/>
        <end position="158"/>
    </location>
</feature>
<dbReference type="AlphaFoldDB" id="A0A6S8Z8V6"/>
<evidence type="ECO:0008006" key="3">
    <source>
        <dbReference type="Google" id="ProtNLM"/>
    </source>
</evidence>
<protein>
    <recommendedName>
        <fullName evidence="3">Thioredoxin domain-containing protein</fullName>
    </recommendedName>
</protein>